<feature type="transmembrane region" description="Helical" evidence="1">
    <location>
        <begin position="37"/>
        <end position="61"/>
    </location>
</feature>
<accession>A0A1I7N934</accession>
<dbReference type="EMBL" id="FPCK01000001">
    <property type="protein sequence ID" value="SFV31148.1"/>
    <property type="molecule type" value="Genomic_DNA"/>
</dbReference>
<feature type="transmembrane region" description="Helical" evidence="1">
    <location>
        <begin position="73"/>
        <end position="91"/>
    </location>
</feature>
<keyword evidence="1" id="KW-1133">Transmembrane helix</keyword>
<dbReference type="GO" id="GO:0005886">
    <property type="term" value="C:plasma membrane"/>
    <property type="evidence" value="ECO:0007669"/>
    <property type="project" value="TreeGrafter"/>
</dbReference>
<dbReference type="PROSITE" id="PS51257">
    <property type="entry name" value="PROKAR_LIPOPROTEIN"/>
    <property type="match status" value="1"/>
</dbReference>
<keyword evidence="3" id="KW-1185">Reference proteome</keyword>
<reference evidence="2 3" key="1">
    <citation type="submission" date="2016-10" db="EMBL/GenBank/DDBJ databases">
        <authorList>
            <person name="de Groot N.N."/>
        </authorList>
    </citation>
    <scope>NUCLEOTIDE SEQUENCE [LARGE SCALE GENOMIC DNA]</scope>
    <source>
        <strain evidence="2 3">IPL20</strain>
    </source>
</reference>
<dbReference type="PANTHER" id="PTHR34821">
    <property type="entry name" value="INNER MEMBRANE PROTEIN YDCZ"/>
    <property type="match status" value="1"/>
</dbReference>
<gene>
    <name evidence="2" type="ORF">SAMN05216456_1247</name>
</gene>
<evidence type="ECO:0000256" key="1">
    <source>
        <dbReference type="SAM" id="Phobius"/>
    </source>
</evidence>
<evidence type="ECO:0000313" key="2">
    <source>
        <dbReference type="EMBL" id="SFV31148.1"/>
    </source>
</evidence>
<keyword evidence="1" id="KW-0812">Transmembrane</keyword>
<feature type="transmembrane region" description="Helical" evidence="1">
    <location>
        <begin position="97"/>
        <end position="118"/>
    </location>
</feature>
<sequence>MKMDTMLWALMGVFAGACIAVQAPINASLGKALQVPVAAAAVSFLAGGVVLWALAFLYSHVTSTPINFAAPERWTLIAGGLLGAFYVFSNITLTPMIGAAAVMALSVAGQLLAGLMLDKVGFMGMAVREISVGRVAGAILLVAGAVMIRFL</sequence>
<organism evidence="2 3">
    <name type="scientific">Devosia crocina</name>
    <dbReference type="NCBI Taxonomy" id="429728"/>
    <lineage>
        <taxon>Bacteria</taxon>
        <taxon>Pseudomonadati</taxon>
        <taxon>Pseudomonadota</taxon>
        <taxon>Alphaproteobacteria</taxon>
        <taxon>Hyphomicrobiales</taxon>
        <taxon>Devosiaceae</taxon>
        <taxon>Devosia</taxon>
    </lineage>
</organism>
<evidence type="ECO:0000313" key="3">
    <source>
        <dbReference type="Proteomes" id="UP000199074"/>
    </source>
</evidence>
<feature type="transmembrane region" description="Helical" evidence="1">
    <location>
        <begin position="130"/>
        <end position="150"/>
    </location>
</feature>
<dbReference type="InterPro" id="IPR006750">
    <property type="entry name" value="YdcZ"/>
</dbReference>
<dbReference type="Pfam" id="PF04657">
    <property type="entry name" value="DMT_YdcZ"/>
    <property type="match status" value="1"/>
</dbReference>
<dbReference type="AlphaFoldDB" id="A0A1I7N934"/>
<keyword evidence="1" id="KW-0472">Membrane</keyword>
<dbReference type="PANTHER" id="PTHR34821:SF2">
    <property type="entry name" value="INNER MEMBRANE PROTEIN YDCZ"/>
    <property type="match status" value="1"/>
</dbReference>
<dbReference type="STRING" id="429728.SAMN05216456_1247"/>
<proteinExistence type="predicted"/>
<name>A0A1I7N934_9HYPH</name>
<dbReference type="Proteomes" id="UP000199074">
    <property type="component" value="Unassembled WGS sequence"/>
</dbReference>
<protein>
    <submittedName>
        <fullName evidence="2">Transporter family-2 protein</fullName>
    </submittedName>
</protein>